<evidence type="ECO:0000313" key="1">
    <source>
        <dbReference type="EMBL" id="TQJ08538.1"/>
    </source>
</evidence>
<reference evidence="1 2" key="1">
    <citation type="submission" date="2019-06" db="EMBL/GenBank/DDBJ databases">
        <title>Sequencing the genomes of 1000 actinobacteria strains.</title>
        <authorList>
            <person name="Klenk H.-P."/>
        </authorList>
    </citation>
    <scope>NUCLEOTIDE SEQUENCE [LARGE SCALE GENOMIC DNA]</scope>
    <source>
        <strain evidence="1 2">DSM 18607</strain>
    </source>
</reference>
<name>A0A542DZN2_9MICO</name>
<evidence type="ECO:0000313" key="2">
    <source>
        <dbReference type="Proteomes" id="UP000317893"/>
    </source>
</evidence>
<gene>
    <name evidence="1" type="ORF">FB458_1628</name>
</gene>
<dbReference type="RefSeq" id="WP_141848045.1">
    <property type="nucleotide sequence ID" value="NZ_BAAAPR010000004.1"/>
</dbReference>
<organism evidence="1 2">
    <name type="scientific">Lapillicoccus jejuensis</name>
    <dbReference type="NCBI Taxonomy" id="402171"/>
    <lineage>
        <taxon>Bacteria</taxon>
        <taxon>Bacillati</taxon>
        <taxon>Actinomycetota</taxon>
        <taxon>Actinomycetes</taxon>
        <taxon>Micrococcales</taxon>
        <taxon>Intrasporangiaceae</taxon>
        <taxon>Lapillicoccus</taxon>
    </lineage>
</organism>
<comment type="caution">
    <text evidence="1">The sequence shown here is derived from an EMBL/GenBank/DDBJ whole genome shotgun (WGS) entry which is preliminary data.</text>
</comment>
<dbReference type="EMBL" id="VFMN01000001">
    <property type="protein sequence ID" value="TQJ08538.1"/>
    <property type="molecule type" value="Genomic_DNA"/>
</dbReference>
<sequence>MSLEEQLGMLRPAYEVESLVRAVVGARSVETARRGDCLSVSRPGASAPALQCYPAVVCVSLDPARAREVASASYVERVESKGVGTSYVWVPAARLQAGFDEALGLALEAVDRKARATTTSTPRQRTARVAAPVVPEKVPEVCPRCGVQISAAGTCFCD</sequence>
<accession>A0A542DZN2</accession>
<proteinExistence type="predicted"/>
<dbReference type="AlphaFoldDB" id="A0A542DZN2"/>
<keyword evidence="2" id="KW-1185">Reference proteome</keyword>
<dbReference type="Proteomes" id="UP000317893">
    <property type="component" value="Unassembled WGS sequence"/>
</dbReference>
<protein>
    <submittedName>
        <fullName evidence="1">Uncharacterized protein</fullName>
    </submittedName>
</protein>